<organism evidence="7 8">
    <name type="scientific">Cyclotella cryptica</name>
    <dbReference type="NCBI Taxonomy" id="29204"/>
    <lineage>
        <taxon>Eukaryota</taxon>
        <taxon>Sar</taxon>
        <taxon>Stramenopiles</taxon>
        <taxon>Ochrophyta</taxon>
        <taxon>Bacillariophyta</taxon>
        <taxon>Coscinodiscophyceae</taxon>
        <taxon>Thalassiosirophycidae</taxon>
        <taxon>Stephanodiscales</taxon>
        <taxon>Stephanodiscaceae</taxon>
        <taxon>Cyclotella</taxon>
    </lineage>
</organism>
<dbReference type="FunFam" id="3.80.10.10:FF:000095">
    <property type="entry name" value="LRR receptor-like serine/threonine-protein kinase GSO1"/>
    <property type="match status" value="2"/>
</dbReference>
<evidence type="ECO:0000256" key="3">
    <source>
        <dbReference type="ARBA" id="ARBA00023136"/>
    </source>
</evidence>
<feature type="region of interest" description="Disordered" evidence="4">
    <location>
        <begin position="1745"/>
        <end position="1764"/>
    </location>
</feature>
<feature type="compositionally biased region" description="Pro residues" evidence="4">
    <location>
        <begin position="859"/>
        <end position="877"/>
    </location>
</feature>
<dbReference type="InterPro" id="IPR032675">
    <property type="entry name" value="LRR_dom_sf"/>
</dbReference>
<feature type="transmembrane region" description="Helical" evidence="5">
    <location>
        <begin position="456"/>
        <end position="477"/>
    </location>
</feature>
<feature type="region of interest" description="Disordered" evidence="4">
    <location>
        <begin position="1"/>
        <end position="25"/>
    </location>
</feature>
<dbReference type="PANTHER" id="PTHR48004">
    <property type="entry name" value="OS01G0149700 PROTEIN"/>
    <property type="match status" value="1"/>
</dbReference>
<dbReference type="CDD" id="cd09631">
    <property type="entry name" value="DOMON_DOH"/>
    <property type="match status" value="1"/>
</dbReference>
<evidence type="ECO:0000259" key="6">
    <source>
        <dbReference type="Pfam" id="PF23598"/>
    </source>
</evidence>
<feature type="compositionally biased region" description="Polar residues" evidence="4">
    <location>
        <begin position="935"/>
        <end position="955"/>
    </location>
</feature>
<name>A0ABD3QLX4_9STRA</name>
<keyword evidence="1" id="KW-0433">Leucine-rich repeat</keyword>
<feature type="domain" description="Disease resistance R13L4/SHOC-2-like LRR" evidence="6">
    <location>
        <begin position="1317"/>
        <end position="1543"/>
    </location>
</feature>
<evidence type="ECO:0000256" key="1">
    <source>
        <dbReference type="ARBA" id="ARBA00022614"/>
    </source>
</evidence>
<dbReference type="InterPro" id="IPR052941">
    <property type="entry name" value="StomDev_PlantInt_Reg"/>
</dbReference>
<feature type="region of interest" description="Disordered" evidence="4">
    <location>
        <begin position="935"/>
        <end position="972"/>
    </location>
</feature>
<dbReference type="InterPro" id="IPR055414">
    <property type="entry name" value="LRR_R13L4/SHOC2-like"/>
</dbReference>
<dbReference type="InterPro" id="IPR003591">
    <property type="entry name" value="Leu-rich_rpt_typical-subtyp"/>
</dbReference>
<evidence type="ECO:0000313" key="8">
    <source>
        <dbReference type="Proteomes" id="UP001516023"/>
    </source>
</evidence>
<evidence type="ECO:0000256" key="5">
    <source>
        <dbReference type="SAM" id="Phobius"/>
    </source>
</evidence>
<feature type="compositionally biased region" description="Polar residues" evidence="4">
    <location>
        <begin position="373"/>
        <end position="395"/>
    </location>
</feature>
<feature type="region of interest" description="Disordered" evidence="4">
    <location>
        <begin position="847"/>
        <end position="885"/>
    </location>
</feature>
<dbReference type="SMART" id="SM00365">
    <property type="entry name" value="LRR_SD22"/>
    <property type="match status" value="6"/>
</dbReference>
<feature type="compositionally biased region" description="Polar residues" evidence="4">
    <location>
        <begin position="961"/>
        <end position="972"/>
    </location>
</feature>
<proteinExistence type="predicted"/>
<feature type="compositionally biased region" description="Polar residues" evidence="4">
    <location>
        <begin position="672"/>
        <end position="684"/>
    </location>
</feature>
<dbReference type="Pfam" id="PF23598">
    <property type="entry name" value="LRR_14"/>
    <property type="match status" value="2"/>
</dbReference>
<accession>A0ABD3QLX4</accession>
<feature type="domain" description="Disease resistance R13L4/SHOC-2-like LRR" evidence="6">
    <location>
        <begin position="1564"/>
        <end position="1701"/>
    </location>
</feature>
<feature type="region of interest" description="Disordered" evidence="4">
    <location>
        <begin position="654"/>
        <end position="684"/>
    </location>
</feature>
<keyword evidence="8" id="KW-1185">Reference proteome</keyword>
<feature type="region of interest" description="Disordered" evidence="4">
    <location>
        <begin position="1781"/>
        <end position="1803"/>
    </location>
</feature>
<keyword evidence="5" id="KW-1133">Transmembrane helix</keyword>
<feature type="region of interest" description="Disordered" evidence="4">
    <location>
        <begin position="1169"/>
        <end position="1190"/>
    </location>
</feature>
<comment type="caution">
    <text evidence="7">The sequence shown here is derived from an EMBL/GenBank/DDBJ whole genome shotgun (WGS) entry which is preliminary data.</text>
</comment>
<dbReference type="InterPro" id="IPR001611">
    <property type="entry name" value="Leu-rich_rpt"/>
</dbReference>
<keyword evidence="5" id="KW-0812">Transmembrane</keyword>
<dbReference type="SMART" id="SM00369">
    <property type="entry name" value="LRR_TYP"/>
    <property type="match status" value="8"/>
</dbReference>
<dbReference type="PANTHER" id="PTHR48004:SF59">
    <property type="entry name" value="LEUCINE-RICH REPEAT-CONTAINING N-TERMINAL PLANT-TYPE DOMAIN-CONTAINING PROTEIN"/>
    <property type="match status" value="1"/>
</dbReference>
<dbReference type="EMBL" id="JABMIG020000029">
    <property type="protein sequence ID" value="KAL3801073.1"/>
    <property type="molecule type" value="Genomic_DNA"/>
</dbReference>
<evidence type="ECO:0000256" key="2">
    <source>
        <dbReference type="ARBA" id="ARBA00022737"/>
    </source>
</evidence>
<reference evidence="7 8" key="1">
    <citation type="journal article" date="2020" name="G3 (Bethesda)">
        <title>Improved Reference Genome for Cyclotella cryptica CCMP332, a Model for Cell Wall Morphogenesis, Salinity Adaptation, and Lipid Production in Diatoms (Bacillariophyta).</title>
        <authorList>
            <person name="Roberts W.R."/>
            <person name="Downey K.M."/>
            <person name="Ruck E.C."/>
            <person name="Traller J.C."/>
            <person name="Alverson A.J."/>
        </authorList>
    </citation>
    <scope>NUCLEOTIDE SEQUENCE [LARGE SCALE GENOMIC DNA]</scope>
    <source>
        <strain evidence="7 8">CCMP332</strain>
    </source>
</reference>
<keyword evidence="2" id="KW-0677">Repeat</keyword>
<feature type="compositionally biased region" description="Polar residues" evidence="4">
    <location>
        <begin position="327"/>
        <end position="340"/>
    </location>
</feature>
<evidence type="ECO:0000256" key="4">
    <source>
        <dbReference type="SAM" id="MobiDB-lite"/>
    </source>
</evidence>
<feature type="compositionally biased region" description="Low complexity" evidence="4">
    <location>
        <begin position="305"/>
        <end position="324"/>
    </location>
</feature>
<sequence>MTKVNNGKITPSGTAAIPTSHNNRGVKSINSAKAAAVLARLDEMSVSLADELSHYGDVDDDATLDLSVKEETDGGKLTTAAFAPPKKLETFLEHPKFISKKGDDEASNGEDSTIVEEVSYVLDRFNNKSFRRNDKDVAAASKPFVNVQAKISNRPHATERPSAVFAKNHVVSTSNAESAVKPSTALRHKKDSLQTLRILGSCSFDDSASDASSDGGFSIEEAEEEEVIISETTPVLPPMRSKAPFVQRGSIKAKQCIIQSYIHSLSFDESVLDDASILDLQTSKTPKIKNKKALAGKSPGSDHTSFASRSVSSGSAPSHHFSAGNRKINTAFATNTVTSMESEDETASTEKPPASTTSWGFFSRKTPSAVIAESNTASSSHPSKSSGQRSRSQLKPPSELMIDIESGSASRRGKKRNNISSSSSRVSSAISLDETEAIIRDAIIIKNQATGRRKRVLCCAASAIIMLAAIAISALMVSKKLIPGFLHKPLSNLGVISASPTSTTNATVDPKGVPNTVWYADFDLFKCVQNCTSEGKIESLTCGGNMNGWEKGFDTLEECCLENFSSFIGKDWSLRDCMMLSYPDVLSTEGGDSEETASSNAPTYMPTAGVNVQKPDEQEIANNPAAIAKTEATSQTLGGSFKAEHEATTSIVNEGTPTYMPTKDMGAEDRPSTSGTTPWAMNNAGNDSSTYVLELDENYNPINPTTGAAAVAVVTSEMPAFTSVTTSTAAIDGDHMVAITETIATTATVTSEFQSAAAAVTTAATSRTNSSSHATPYVLVYYADWDKKRCLLMGKDELQPWQKMYSTEDECCLDNFSWDVNGYCFKGAAQSSFLDLANSSIVPSSNAVSTLQPSAKPTLKPPTPKPTSKPSVKPSPKPVSANPTNHPTKTIAVYIAFNGKTCIQVSKSTLKDSVKDYESEEECCLDNNFSHCQPTQFPTMSPSEVQETKPPTSKPSEIRTTKPSRSVSNNLTVSSPASSVAVSKSGSNECTLEFCDYQISPEYLLEYRVNIPNDTSFDECSGCTISMNLIYNGETSWIGIAFSTTGEMIGSEAIIGVPGMTPAKYYLGGKYESAVQLMEQSKQTLLNPRVEVADGQTVLSFTKLLVEKNEIKIITGENIFLWAHGTDSETTSHLGNRGAFRLNLSVQPYNELVTPSPTNKPSNRLTTIKQSQHPSAKPNAVSTMTPTTSPVPASVQVNTSQNPTPISLAALLLSKSPNSTESLADKTSAQYLAMKWLSKNPDLGEITDERKVQRWVLATFYRSLHGDEWTFHDGWLDISGDVVEECMWYNILCDSSGYVVSLDLKNNYLWGSIPMEVFLLQKCEYLGLSSNYLKYIQPTIFDMKNLKVLDMDDNGIQVIPSEINTSIELEELYLSHNKITYIPDAILELTYLKALFMFDNWIASTVPSKIGQLTSLEELDLEMNYFTGQLPDELYNLSNLKKLWLFGNMITGQLSPNLSKMSSLNVLDLSQNYISGEIPTEIGLFQNMTELYLTKNLISGQLPTELSKLTSLTVLDMSMNYLNSTVISDIGALENLVTLRLDNNYRLGENASLVSSGLQGTIPSSIGNLKGLRELRLDNNFIQGPLPSELGNLQRLEILRIEANDIHGGIPNQFGNARNLQYLHLWSNYIGGTIPSTLGNLVHLKELFLDDNELTGAIPSELGGLTNVTYIALASNNLESTIPSQLGKLPSIEKLELQSNYLYGEVPKELGDLPLVLLQLEDNFLYGDIPDEVCHSNTIQYLSGSCPGTRQPSPAPDLSRTTTDSQNLALVSARNGVRAAGVGATRKRSGQRPRDLAQNTPTSSPTLEYWWSCNCCTECLSS</sequence>
<evidence type="ECO:0000313" key="7">
    <source>
        <dbReference type="EMBL" id="KAL3801073.1"/>
    </source>
</evidence>
<dbReference type="PROSITE" id="PS51450">
    <property type="entry name" value="LRR"/>
    <property type="match status" value="3"/>
</dbReference>
<dbReference type="InterPro" id="IPR045266">
    <property type="entry name" value="DOH_DOMON"/>
</dbReference>
<gene>
    <name evidence="7" type="ORF">HJC23_002366</name>
</gene>
<keyword evidence="3 5" id="KW-0472">Membrane</keyword>
<dbReference type="SUPFAM" id="SSF52058">
    <property type="entry name" value="L domain-like"/>
    <property type="match status" value="2"/>
</dbReference>
<dbReference type="Proteomes" id="UP001516023">
    <property type="component" value="Unassembled WGS sequence"/>
</dbReference>
<feature type="compositionally biased region" description="Low complexity" evidence="4">
    <location>
        <begin position="1180"/>
        <end position="1190"/>
    </location>
</feature>
<dbReference type="Gene3D" id="3.80.10.10">
    <property type="entry name" value="Ribonuclease Inhibitor"/>
    <property type="match status" value="4"/>
</dbReference>
<protein>
    <recommendedName>
        <fullName evidence="6">Disease resistance R13L4/SHOC-2-like LRR domain-containing protein</fullName>
    </recommendedName>
</protein>
<feature type="region of interest" description="Disordered" evidence="4">
    <location>
        <begin position="289"/>
        <end position="426"/>
    </location>
</feature>